<organism evidence="1 2">
    <name type="scientific">Phytophthora cactorum</name>
    <dbReference type="NCBI Taxonomy" id="29920"/>
    <lineage>
        <taxon>Eukaryota</taxon>
        <taxon>Sar</taxon>
        <taxon>Stramenopiles</taxon>
        <taxon>Oomycota</taxon>
        <taxon>Peronosporomycetes</taxon>
        <taxon>Peronosporales</taxon>
        <taxon>Peronosporaceae</taxon>
        <taxon>Phytophthora</taxon>
    </lineage>
</organism>
<dbReference type="EMBL" id="RCMK01000116">
    <property type="protein sequence ID" value="KAG2948184.1"/>
    <property type="molecule type" value="Genomic_DNA"/>
</dbReference>
<evidence type="ECO:0000313" key="1">
    <source>
        <dbReference type="EMBL" id="KAG2948184.1"/>
    </source>
</evidence>
<name>A0A8T1LR06_9STRA</name>
<comment type="caution">
    <text evidence="1">The sequence shown here is derived from an EMBL/GenBank/DDBJ whole genome shotgun (WGS) entry which is preliminary data.</text>
</comment>
<evidence type="ECO:0000313" key="2">
    <source>
        <dbReference type="Proteomes" id="UP000736787"/>
    </source>
</evidence>
<sequence>MKVDGGISMTDTCPQCGLVMLWFYAIVVIEMGEIPLPYPVMEESDTDSLTPLGHLGKYWSECAHS</sequence>
<accession>A0A8T1LR06</accession>
<dbReference type="AlphaFoldDB" id="A0A8T1LR06"/>
<proteinExistence type="predicted"/>
<gene>
    <name evidence="1" type="ORF">PC117_g6221</name>
</gene>
<reference evidence="1" key="1">
    <citation type="submission" date="2018-10" db="EMBL/GenBank/DDBJ databases">
        <title>Effector identification in a new, highly contiguous assembly of the strawberry crown rot pathogen Phytophthora cactorum.</title>
        <authorList>
            <person name="Armitage A.D."/>
            <person name="Nellist C.F."/>
            <person name="Bates H."/>
            <person name="Vickerstaff R.J."/>
            <person name="Harrison R.J."/>
        </authorList>
    </citation>
    <scope>NUCLEOTIDE SEQUENCE</scope>
    <source>
        <strain evidence="1">4040</strain>
    </source>
</reference>
<protein>
    <submittedName>
        <fullName evidence="1">Uncharacterized protein</fullName>
    </submittedName>
</protein>
<dbReference type="Proteomes" id="UP000736787">
    <property type="component" value="Unassembled WGS sequence"/>
</dbReference>